<feature type="domain" description="Aldehyde dehydrogenase" evidence="6">
    <location>
        <begin position="29"/>
        <end position="482"/>
    </location>
</feature>
<dbReference type="SUPFAM" id="SSF53720">
    <property type="entry name" value="ALDH-like"/>
    <property type="match status" value="1"/>
</dbReference>
<dbReference type="Gene3D" id="3.40.309.10">
    <property type="entry name" value="Aldehyde Dehydrogenase, Chain A, domain 2"/>
    <property type="match status" value="1"/>
</dbReference>
<dbReference type="Pfam" id="PF00171">
    <property type="entry name" value="Aldedh"/>
    <property type="match status" value="1"/>
</dbReference>
<evidence type="ECO:0000256" key="5">
    <source>
        <dbReference type="RuleBase" id="RU003345"/>
    </source>
</evidence>
<organism evidence="7 8">
    <name type="scientific">Hohenbuehelia grisea</name>
    <dbReference type="NCBI Taxonomy" id="104357"/>
    <lineage>
        <taxon>Eukaryota</taxon>
        <taxon>Fungi</taxon>
        <taxon>Dikarya</taxon>
        <taxon>Basidiomycota</taxon>
        <taxon>Agaricomycotina</taxon>
        <taxon>Agaricomycetes</taxon>
        <taxon>Agaricomycetidae</taxon>
        <taxon>Agaricales</taxon>
        <taxon>Pleurotineae</taxon>
        <taxon>Pleurotaceae</taxon>
        <taxon>Hohenbuehelia</taxon>
    </lineage>
</organism>
<keyword evidence="2 5" id="KW-0560">Oxidoreductase</keyword>
<dbReference type="Gene3D" id="3.40.605.10">
    <property type="entry name" value="Aldehyde Dehydrogenase, Chain A, domain 1"/>
    <property type="match status" value="1"/>
</dbReference>
<keyword evidence="8" id="KW-1185">Reference proteome</keyword>
<evidence type="ECO:0000256" key="2">
    <source>
        <dbReference type="ARBA" id="ARBA00023002"/>
    </source>
</evidence>
<accession>A0ABR3JRY3</accession>
<evidence type="ECO:0000256" key="1">
    <source>
        <dbReference type="ARBA" id="ARBA00009986"/>
    </source>
</evidence>
<evidence type="ECO:0000259" key="6">
    <source>
        <dbReference type="Pfam" id="PF00171"/>
    </source>
</evidence>
<feature type="active site" evidence="4">
    <location>
        <position position="267"/>
    </location>
</feature>
<dbReference type="PANTHER" id="PTHR42986:SF1">
    <property type="entry name" value="BENZALDEHYDE DEHYDROGENASE YFMT"/>
    <property type="match status" value="1"/>
</dbReference>
<evidence type="ECO:0000256" key="3">
    <source>
        <dbReference type="ARBA" id="ARBA00023027"/>
    </source>
</evidence>
<dbReference type="PROSITE" id="PS00687">
    <property type="entry name" value="ALDEHYDE_DEHYDR_GLU"/>
    <property type="match status" value="1"/>
</dbReference>
<proteinExistence type="inferred from homology"/>
<keyword evidence="3" id="KW-0520">NAD</keyword>
<dbReference type="PANTHER" id="PTHR42986">
    <property type="entry name" value="BENZALDEHYDE DEHYDROGENASE YFMT"/>
    <property type="match status" value="1"/>
</dbReference>
<evidence type="ECO:0000313" key="8">
    <source>
        <dbReference type="Proteomes" id="UP001556367"/>
    </source>
</evidence>
<evidence type="ECO:0000256" key="4">
    <source>
        <dbReference type="PROSITE-ProRule" id="PRU10007"/>
    </source>
</evidence>
<dbReference type="InterPro" id="IPR029510">
    <property type="entry name" value="Ald_DH_CS_GLU"/>
</dbReference>
<sequence>MGTVTGSWQQTQYTIFTPLIIAGQHRPASTQETFDIRNPYTRKVVGTSASASSQDCNDAITAAADAYKIWENSPLSLRREIFLRAAELAGSEKYKQKVIETAQQETAASAGFSTGTWASGPNLLRTTASLVNELKGDSFPSGSVPGAQVVSQRRAMGVVLAISPWNAPYVLTLRAVAVPILCGNTVVLKSSELSPRSQLVVVELFEEAGLPPGVLNFVSMSRETAPALTSEIIAHPAIRKINFTGSDRVGRILAGEAAKHLKPCVFELGGKAPFIVFEDANVQEAAKSIAFTAMLHSGQVCMSTERVVVHSNVADALVSEVKSLCASLKAGDPVTDSAAKLSALFSEDSAKNIVGMIHEAVDQGATLALGDLALSGAVLQPHLLTGVKPGMKIWERESFGPVVGFTTFETIDEAIELANATEYSLSAAMWTTNVHTARDVAPRIRAGYVNINGSTFHSEAYIGVAGLGGASGYGRFDVENFTDKRLIISHPPGRSYPEFF</sequence>
<dbReference type="InterPro" id="IPR016162">
    <property type="entry name" value="Ald_DH_N"/>
</dbReference>
<reference evidence="8" key="1">
    <citation type="submission" date="2024-06" db="EMBL/GenBank/DDBJ databases">
        <title>Multi-omics analyses provide insights into the biosynthesis of the anticancer antibiotic pleurotin in Hohenbuehelia grisea.</title>
        <authorList>
            <person name="Weaver J.A."/>
            <person name="Alberti F."/>
        </authorList>
    </citation>
    <scope>NUCLEOTIDE SEQUENCE [LARGE SCALE GENOMIC DNA]</scope>
    <source>
        <strain evidence="8">T-177</strain>
    </source>
</reference>
<gene>
    <name evidence="7" type="ORF">HGRIS_000219</name>
</gene>
<evidence type="ECO:0000313" key="7">
    <source>
        <dbReference type="EMBL" id="KAL0958043.1"/>
    </source>
</evidence>
<dbReference type="EMBL" id="JASNQZ010000004">
    <property type="protein sequence ID" value="KAL0958043.1"/>
    <property type="molecule type" value="Genomic_DNA"/>
</dbReference>
<dbReference type="Proteomes" id="UP001556367">
    <property type="component" value="Unassembled WGS sequence"/>
</dbReference>
<comment type="caution">
    <text evidence="7">The sequence shown here is derived from an EMBL/GenBank/DDBJ whole genome shotgun (WGS) entry which is preliminary data.</text>
</comment>
<dbReference type="InterPro" id="IPR016163">
    <property type="entry name" value="Ald_DH_C"/>
</dbReference>
<name>A0ABR3JRY3_9AGAR</name>
<dbReference type="InterPro" id="IPR016161">
    <property type="entry name" value="Ald_DH/histidinol_DH"/>
</dbReference>
<protein>
    <recommendedName>
        <fullName evidence="6">Aldehyde dehydrogenase domain-containing protein</fullName>
    </recommendedName>
</protein>
<dbReference type="InterPro" id="IPR015590">
    <property type="entry name" value="Aldehyde_DH_dom"/>
</dbReference>
<comment type="similarity">
    <text evidence="1 5">Belongs to the aldehyde dehydrogenase family.</text>
</comment>